<evidence type="ECO:0000313" key="2">
    <source>
        <dbReference type="EnsemblPlants" id="MELO3C017575.2.1"/>
    </source>
</evidence>
<protein>
    <submittedName>
        <fullName evidence="2">Uncharacterized protein</fullName>
    </submittedName>
</protein>
<name>A0A9I9DFK8_CUCME</name>
<feature type="compositionally biased region" description="Basic and acidic residues" evidence="1">
    <location>
        <begin position="17"/>
        <end position="32"/>
    </location>
</feature>
<feature type="compositionally biased region" description="Low complexity" evidence="1">
    <location>
        <begin position="35"/>
        <end position="46"/>
    </location>
</feature>
<dbReference type="Gramene" id="MELO3C017575.2.1">
    <property type="protein sequence ID" value="MELO3C017575.2.1"/>
    <property type="gene ID" value="MELO3C017575.2"/>
</dbReference>
<organism evidence="2">
    <name type="scientific">Cucumis melo</name>
    <name type="common">Muskmelon</name>
    <dbReference type="NCBI Taxonomy" id="3656"/>
    <lineage>
        <taxon>Eukaryota</taxon>
        <taxon>Viridiplantae</taxon>
        <taxon>Streptophyta</taxon>
        <taxon>Embryophyta</taxon>
        <taxon>Tracheophyta</taxon>
        <taxon>Spermatophyta</taxon>
        <taxon>Magnoliopsida</taxon>
        <taxon>eudicotyledons</taxon>
        <taxon>Gunneridae</taxon>
        <taxon>Pentapetalae</taxon>
        <taxon>rosids</taxon>
        <taxon>fabids</taxon>
        <taxon>Cucurbitales</taxon>
        <taxon>Cucurbitaceae</taxon>
        <taxon>Benincaseae</taxon>
        <taxon>Cucumis</taxon>
    </lineage>
</organism>
<evidence type="ECO:0000256" key="1">
    <source>
        <dbReference type="SAM" id="MobiDB-lite"/>
    </source>
</evidence>
<sequence>MSSLGASYAKIHLLQKQQKEKLERMEPDRFSRGETATATGSSSGGSNLLARKNKVHPGNIAPTTAVDSYKNRT</sequence>
<accession>A0A9I9DFK8</accession>
<dbReference type="EnsemblPlants" id="MELO3C017575.2.1">
    <property type="protein sequence ID" value="MELO3C017575.2.1"/>
    <property type="gene ID" value="MELO3C017575.2"/>
</dbReference>
<dbReference type="AlphaFoldDB" id="A0A9I9DFK8"/>
<reference evidence="2" key="1">
    <citation type="submission" date="2023-03" db="UniProtKB">
        <authorList>
            <consortium name="EnsemblPlants"/>
        </authorList>
    </citation>
    <scope>IDENTIFICATION</scope>
</reference>
<feature type="region of interest" description="Disordered" evidence="1">
    <location>
        <begin position="17"/>
        <end position="73"/>
    </location>
</feature>
<proteinExistence type="predicted"/>